<comment type="caution">
    <text evidence="1">The sequence shown here is derived from an EMBL/GenBank/DDBJ whole genome shotgun (WGS) entry which is preliminary data.</text>
</comment>
<reference evidence="1" key="1">
    <citation type="journal article" date="2014" name="Nucleic Acids Res.">
        <title>The evolutionary dynamics of variant antigen genes in Babesia reveal a history of genomic innovation underlying host-parasite interaction.</title>
        <authorList>
            <person name="Jackson A.P."/>
            <person name="Otto T.D."/>
            <person name="Darby A."/>
            <person name="Ramaprasad A."/>
            <person name="Xia D."/>
            <person name="Echaide I.E."/>
            <person name="Farber M."/>
            <person name="Gahlot S."/>
            <person name="Gamble J."/>
            <person name="Gupta D."/>
            <person name="Gupta Y."/>
            <person name="Jackson L."/>
            <person name="Malandrin L."/>
            <person name="Malas T.B."/>
            <person name="Moussa E."/>
            <person name="Nair M."/>
            <person name="Reid A.J."/>
            <person name="Sanders M."/>
            <person name="Sharma J."/>
            <person name="Tracey A."/>
            <person name="Quail M.A."/>
            <person name="Weir W."/>
            <person name="Wastling J.M."/>
            <person name="Hall N."/>
            <person name="Willadsen P."/>
            <person name="Lingelbach K."/>
            <person name="Shiels B."/>
            <person name="Tait A."/>
            <person name="Berriman M."/>
            <person name="Allred D.R."/>
            <person name="Pain A."/>
        </authorList>
    </citation>
    <scope>NUCLEOTIDE SEQUENCE</scope>
    <source>
        <strain evidence="1">1802A</strain>
    </source>
</reference>
<proteinExistence type="predicted"/>
<name>A0AAD9LK72_BABDI</name>
<accession>A0AAD9LK72</accession>
<dbReference type="Proteomes" id="UP001195914">
    <property type="component" value="Unassembled WGS sequence"/>
</dbReference>
<dbReference type="Gene3D" id="2.130.10.10">
    <property type="entry name" value="YVTN repeat-like/Quinoprotein amine dehydrogenase"/>
    <property type="match status" value="1"/>
</dbReference>
<dbReference type="EMBL" id="JAHBMH010000007">
    <property type="protein sequence ID" value="KAK1939698.1"/>
    <property type="molecule type" value="Genomic_DNA"/>
</dbReference>
<dbReference type="InterPro" id="IPR036322">
    <property type="entry name" value="WD40_repeat_dom_sf"/>
</dbReference>
<dbReference type="InterPro" id="IPR015943">
    <property type="entry name" value="WD40/YVTN_repeat-like_dom_sf"/>
</dbReference>
<dbReference type="SUPFAM" id="SSF50978">
    <property type="entry name" value="WD40 repeat-like"/>
    <property type="match status" value="1"/>
</dbReference>
<evidence type="ECO:0000313" key="2">
    <source>
        <dbReference type="Proteomes" id="UP001195914"/>
    </source>
</evidence>
<organism evidence="1 2">
    <name type="scientific">Babesia divergens</name>
    <dbReference type="NCBI Taxonomy" id="32595"/>
    <lineage>
        <taxon>Eukaryota</taxon>
        <taxon>Sar</taxon>
        <taxon>Alveolata</taxon>
        <taxon>Apicomplexa</taxon>
        <taxon>Aconoidasida</taxon>
        <taxon>Piroplasmida</taxon>
        <taxon>Babesiidae</taxon>
        <taxon>Babesia</taxon>
    </lineage>
</organism>
<protein>
    <submittedName>
        <fullName evidence="1">Uncharacterized protein</fullName>
    </submittedName>
</protein>
<sequence length="584" mass="65736">MEFSVMASSFLQPSMLLCGTSEGSLYYLDALNQRYKALPTAKLCNYSSGAEERPSDLLQSTCRQEGNDVKNLILARYPNLFKQGICCIEYHPRLPSLVAIGLSDGSVHLLFLEAENLGLKKTTFLFKLSRPVNQLQWVLVDAVKDSENCKMHSTSFVDRIWKVISKSPYHSILVGRSVEELRLVVVERNIKVVNLFTNSTYSSWVPEDGHVSKHNAEDINAENHAEGDTQNQYIDTSISNDIARLSGGICLISTLKWPIAEYFEEDLEYPTLTNFCKVQESLCVFSHRLNYMHMDIYVPRAECGNVEFLRFRRRLKMRVRGMPTSVQITPKQYNQFNRYLSTNGEHMFSLNGEKCLNALGEFIAIGTNEGYVYTTSMLHIYNVVHAAIRTDECKRQSDSGVPDHHGTVVKCATSPHAYQLNNGEVTNAPLGAEPYRNADEIDFIDQKMDQLESSSFLNAHGSATDLGAVDIEMSSCFVGLPIVALKWALIWNDFTSAPHIIEPTQCCCTDDIVFLLSVLTNEHVDLLRLSKEGFSLQISNCKRLQVCCNSIHWVENTIPNDMTILMATEDGIEGLTCNYDSVKC</sequence>
<keyword evidence="2" id="KW-1185">Reference proteome</keyword>
<evidence type="ECO:0000313" key="1">
    <source>
        <dbReference type="EMBL" id="KAK1939698.1"/>
    </source>
</evidence>
<reference evidence="1" key="2">
    <citation type="submission" date="2021-05" db="EMBL/GenBank/DDBJ databases">
        <authorList>
            <person name="Pain A."/>
        </authorList>
    </citation>
    <scope>NUCLEOTIDE SEQUENCE</scope>
    <source>
        <strain evidence="1">1802A</strain>
    </source>
</reference>
<dbReference type="AlphaFoldDB" id="A0AAD9LK72"/>
<gene>
    <name evidence="1" type="ORF">X943_002361</name>
</gene>